<protein>
    <submittedName>
        <fullName evidence="4">Sporulation protein SsgA</fullName>
    </submittedName>
</protein>
<dbReference type="PROSITE" id="PS51724">
    <property type="entry name" value="SPOR"/>
    <property type="match status" value="1"/>
</dbReference>
<proteinExistence type="predicted"/>
<gene>
    <name evidence="4" type="ORF">D6851_02705</name>
</gene>
<name>A0A420ERV6_9SPHN</name>
<feature type="domain" description="SPOR" evidence="3">
    <location>
        <begin position="317"/>
        <end position="358"/>
    </location>
</feature>
<dbReference type="InterPro" id="IPR007730">
    <property type="entry name" value="SPOR-like_dom"/>
</dbReference>
<sequence>MKLRNNGRCRHLIGFTAAIALTGCAHSGTGSQPVSTAESARTGPAADYPMLIGEPYQINGTTYRPSDALNYDHVGYAALDSVGGTAISAAHHTLPVPSYAEVTSLDSGRTILVRVERRGPMEGNDLIALSAGAFDQLGAQPGVAVRVRRVNPPEDQRALLRSGQQAPLRMDTPKSLIEVLRRRLPQNGSASLQASVEKTPAGSQPSPSEQNAVAPERSASVATNKSTTSATNPPPLPPVAERRAHPDPAEPVGSSKEGRHFAEAFPAEKSETAAQNIPAPRQPVQKDAGGHFMVQAATFSTQERAQKASEPLQAHVTPSGRYYLMQMGPFRSRAEAQASLAKVKAAGYSDARIFTLSK</sequence>
<dbReference type="SUPFAM" id="SSF110997">
    <property type="entry name" value="Sporulation related repeat"/>
    <property type="match status" value="1"/>
</dbReference>
<organism evidence="4 5">
    <name type="scientific">Altericroceibacterium spongiae</name>
    <dbReference type="NCBI Taxonomy" id="2320269"/>
    <lineage>
        <taxon>Bacteria</taxon>
        <taxon>Pseudomonadati</taxon>
        <taxon>Pseudomonadota</taxon>
        <taxon>Alphaproteobacteria</taxon>
        <taxon>Sphingomonadales</taxon>
        <taxon>Erythrobacteraceae</taxon>
        <taxon>Altericroceibacterium</taxon>
    </lineage>
</organism>
<dbReference type="CDD" id="cd22268">
    <property type="entry name" value="DPBB_RlpA-like"/>
    <property type="match status" value="1"/>
</dbReference>
<reference evidence="4 5" key="1">
    <citation type="submission" date="2018-09" db="EMBL/GenBank/DDBJ databases">
        <title>Altererythrobacter spongiae sp. nov., isolated from a marine sponge.</title>
        <authorList>
            <person name="Zhuang L."/>
            <person name="Luo L."/>
        </authorList>
    </citation>
    <scope>NUCLEOTIDE SEQUENCE [LARGE SCALE GENOMIC DNA]</scope>
    <source>
        <strain evidence="4 5">HN-Y73</strain>
    </source>
</reference>
<dbReference type="AlphaFoldDB" id="A0A420ERV6"/>
<evidence type="ECO:0000259" key="3">
    <source>
        <dbReference type="PROSITE" id="PS51724"/>
    </source>
</evidence>
<dbReference type="OrthoDB" id="9779128at2"/>
<feature type="region of interest" description="Disordered" evidence="1">
    <location>
        <begin position="268"/>
        <end position="287"/>
    </location>
</feature>
<dbReference type="Proteomes" id="UP000284395">
    <property type="component" value="Unassembled WGS sequence"/>
</dbReference>
<feature type="signal peptide" evidence="2">
    <location>
        <begin position="1"/>
        <end position="27"/>
    </location>
</feature>
<dbReference type="Pfam" id="PF03330">
    <property type="entry name" value="DPBB_1"/>
    <property type="match status" value="1"/>
</dbReference>
<dbReference type="GO" id="GO:0042834">
    <property type="term" value="F:peptidoglycan binding"/>
    <property type="evidence" value="ECO:0007669"/>
    <property type="project" value="InterPro"/>
</dbReference>
<feature type="region of interest" description="Disordered" evidence="1">
    <location>
        <begin position="188"/>
        <end position="257"/>
    </location>
</feature>
<evidence type="ECO:0000256" key="2">
    <source>
        <dbReference type="SAM" id="SignalP"/>
    </source>
</evidence>
<feature type="chain" id="PRO_5019076702" evidence="2">
    <location>
        <begin position="28"/>
        <end position="358"/>
    </location>
</feature>
<dbReference type="PANTHER" id="PTHR34183:SF1">
    <property type="entry name" value="ENDOLYTIC PEPTIDOGLYCAN TRANSGLYCOSYLASE RLPA"/>
    <property type="match status" value="1"/>
</dbReference>
<keyword evidence="5" id="KW-1185">Reference proteome</keyword>
<accession>A0A420ERV6</accession>
<dbReference type="InterPro" id="IPR036680">
    <property type="entry name" value="SPOR-like_sf"/>
</dbReference>
<evidence type="ECO:0000313" key="4">
    <source>
        <dbReference type="EMBL" id="RKF23399.1"/>
    </source>
</evidence>
<keyword evidence="2" id="KW-0732">Signal</keyword>
<dbReference type="InterPro" id="IPR036908">
    <property type="entry name" value="RlpA-like_sf"/>
</dbReference>
<dbReference type="InterPro" id="IPR009009">
    <property type="entry name" value="RlpA-like_DPBB"/>
</dbReference>
<dbReference type="Gene3D" id="3.30.70.1070">
    <property type="entry name" value="Sporulation related repeat"/>
    <property type="match status" value="1"/>
</dbReference>
<feature type="compositionally biased region" description="Polar residues" evidence="1">
    <location>
        <begin position="220"/>
        <end position="231"/>
    </location>
</feature>
<dbReference type="PROSITE" id="PS51257">
    <property type="entry name" value="PROKAR_LIPOPROTEIN"/>
    <property type="match status" value="1"/>
</dbReference>
<dbReference type="GO" id="GO:0009279">
    <property type="term" value="C:cell outer membrane"/>
    <property type="evidence" value="ECO:0007669"/>
    <property type="project" value="TreeGrafter"/>
</dbReference>
<dbReference type="PANTHER" id="PTHR34183">
    <property type="entry name" value="ENDOLYTIC PEPTIDOGLYCAN TRANSGLYCOSYLASE RLPA"/>
    <property type="match status" value="1"/>
</dbReference>
<evidence type="ECO:0000256" key="1">
    <source>
        <dbReference type="SAM" id="MobiDB-lite"/>
    </source>
</evidence>
<dbReference type="EMBL" id="RAPF01000001">
    <property type="protein sequence ID" value="RKF23399.1"/>
    <property type="molecule type" value="Genomic_DNA"/>
</dbReference>
<comment type="caution">
    <text evidence="4">The sequence shown here is derived from an EMBL/GenBank/DDBJ whole genome shotgun (WGS) entry which is preliminary data.</text>
</comment>
<evidence type="ECO:0000313" key="5">
    <source>
        <dbReference type="Proteomes" id="UP000284395"/>
    </source>
</evidence>
<dbReference type="Pfam" id="PF05036">
    <property type="entry name" value="SPOR"/>
    <property type="match status" value="1"/>
</dbReference>
<feature type="compositionally biased region" description="Polar residues" evidence="1">
    <location>
        <begin position="188"/>
        <end position="211"/>
    </location>
</feature>
<dbReference type="Gene3D" id="2.40.40.10">
    <property type="entry name" value="RlpA-like domain"/>
    <property type="match status" value="1"/>
</dbReference>